<dbReference type="OrthoDB" id="420728at2759"/>
<feature type="region of interest" description="Disordered" evidence="2">
    <location>
        <begin position="533"/>
        <end position="564"/>
    </location>
</feature>
<keyword evidence="1" id="KW-0175">Coiled coil</keyword>
<feature type="region of interest" description="Disordered" evidence="2">
    <location>
        <begin position="697"/>
        <end position="759"/>
    </location>
</feature>
<organism evidence="3 4">
    <name type="scientific">Symbiodinium natans</name>
    <dbReference type="NCBI Taxonomy" id="878477"/>
    <lineage>
        <taxon>Eukaryota</taxon>
        <taxon>Sar</taxon>
        <taxon>Alveolata</taxon>
        <taxon>Dinophyceae</taxon>
        <taxon>Suessiales</taxon>
        <taxon>Symbiodiniaceae</taxon>
        <taxon>Symbiodinium</taxon>
    </lineage>
</organism>
<protein>
    <submittedName>
        <fullName evidence="3">Uncharacterized protein</fullName>
    </submittedName>
</protein>
<sequence length="846" mass="94199">MAAVVQEKKPPVFDMEDDTPRRRQLDGSESQMEKVLFKADEDTASEYLKDLISSSGLKGAWGEMAKKFRSVQAQHAQLMSLASRDALNRDFVTRPEFRLTVQEEHYRLLQDHTKRLAALERLVAEEQAARLELSETLGAYAEHTEKELNTLKPEVTKAHEWLKTLDARCQDQNAASQKAQKDLQEQLNSREKKLRDEATKLSKALEGEVVERKVLGVEVKKQKEFLSGEAFKKHIEDTCNKALENYVHKDVMMSEVQSSTEHMCEPLHVKMKKLEHVVQTLANELRMKDAYVEQCLENETTKLSHKDELLNERINTVMDELPEKATVTAMDDLKGKLLFHVDTLESLHSRLQKETTHKLQEVVTRVSEFQVILQDHEHALQHAAEEILHRGTKYDVAVLTERVDRCAGKDKMEGDLKEIRDTLTWQSTKIESMQFHNGLGGGLGSQRSPSRARSFIPRSVLGGKLSRSSSMASESIGVSVTHSLSLKTSTAAPTSTEASTVKFSEEDPKGDDTHESTMKITIPKVACVAEPIEEESVPDDSPLGAVSIAQGSEPGEGSSEDSAMRNDPLRKLLGLNAGIDPGELEEHLVEQSEQLQQLQAQLTDLMQGSALGASTLTELLQQQLECLAQGVFCLGKICLNRSRGGPGGSGISRQEHTVELLTHLRSVMHWITHRQRPSEWEPSALTTIALQSIRIPDNDVNYSPRTHARQDSQPMPSLRRGKAQTPRDPRELSPGERRPFASGGPGWQTRGLPANCSYDDVKRPNTTGAIMVRPMDSGRALVVTPGVYTGTVGTSQAPQQAGEEVFSRDHSVDEILSLPPLLESRNNSKDSQMSVKSRESRRKPGS</sequence>
<feature type="region of interest" description="Disordered" evidence="2">
    <location>
        <begin position="466"/>
        <end position="517"/>
    </location>
</feature>
<gene>
    <name evidence="3" type="ORF">SNAT2548_LOCUS17144</name>
</gene>
<dbReference type="AlphaFoldDB" id="A0A812NZF0"/>
<evidence type="ECO:0000313" key="4">
    <source>
        <dbReference type="Proteomes" id="UP000604046"/>
    </source>
</evidence>
<accession>A0A812NZF0</accession>
<name>A0A812NZF0_9DINO</name>
<reference evidence="3" key="1">
    <citation type="submission" date="2021-02" db="EMBL/GenBank/DDBJ databases">
        <authorList>
            <person name="Dougan E. K."/>
            <person name="Rhodes N."/>
            <person name="Thang M."/>
            <person name="Chan C."/>
        </authorList>
    </citation>
    <scope>NUCLEOTIDE SEQUENCE</scope>
</reference>
<feature type="region of interest" description="Disordered" evidence="2">
    <location>
        <begin position="818"/>
        <end position="846"/>
    </location>
</feature>
<evidence type="ECO:0000256" key="1">
    <source>
        <dbReference type="SAM" id="Coils"/>
    </source>
</evidence>
<feature type="compositionally biased region" description="Basic and acidic residues" evidence="2">
    <location>
        <begin position="18"/>
        <end position="31"/>
    </location>
</feature>
<feature type="compositionally biased region" description="Basic and acidic residues" evidence="2">
    <location>
        <begin position="1"/>
        <end position="11"/>
    </location>
</feature>
<feature type="region of interest" description="Disordered" evidence="2">
    <location>
        <begin position="1"/>
        <end position="31"/>
    </location>
</feature>
<feature type="compositionally biased region" description="Low complexity" evidence="2">
    <location>
        <begin position="488"/>
        <end position="500"/>
    </location>
</feature>
<feature type="coiled-coil region" evidence="1">
    <location>
        <begin position="109"/>
        <end position="136"/>
    </location>
</feature>
<dbReference type="Proteomes" id="UP000604046">
    <property type="component" value="Unassembled WGS sequence"/>
</dbReference>
<evidence type="ECO:0000313" key="3">
    <source>
        <dbReference type="EMBL" id="CAE7327485.1"/>
    </source>
</evidence>
<dbReference type="EMBL" id="CAJNDS010002102">
    <property type="protein sequence ID" value="CAE7327485.1"/>
    <property type="molecule type" value="Genomic_DNA"/>
</dbReference>
<comment type="caution">
    <text evidence="3">The sequence shown here is derived from an EMBL/GenBank/DDBJ whole genome shotgun (WGS) entry which is preliminary data.</text>
</comment>
<feature type="compositionally biased region" description="Polar residues" evidence="2">
    <location>
        <begin position="466"/>
        <end position="487"/>
    </location>
</feature>
<proteinExistence type="predicted"/>
<feature type="compositionally biased region" description="Basic and acidic residues" evidence="2">
    <location>
        <begin position="503"/>
        <end position="517"/>
    </location>
</feature>
<keyword evidence="4" id="KW-1185">Reference proteome</keyword>
<evidence type="ECO:0000256" key="2">
    <source>
        <dbReference type="SAM" id="MobiDB-lite"/>
    </source>
</evidence>
<feature type="compositionally biased region" description="Basic and acidic residues" evidence="2">
    <location>
        <begin position="725"/>
        <end position="739"/>
    </location>
</feature>